<evidence type="ECO:0000313" key="1">
    <source>
        <dbReference type="EMBL" id="PIK55352.1"/>
    </source>
</evidence>
<reference evidence="1 2" key="1">
    <citation type="journal article" date="2017" name="PLoS Biol.">
        <title>The sea cucumber genome provides insights into morphological evolution and visceral regeneration.</title>
        <authorList>
            <person name="Zhang X."/>
            <person name="Sun L."/>
            <person name="Yuan J."/>
            <person name="Sun Y."/>
            <person name="Gao Y."/>
            <person name="Zhang L."/>
            <person name="Li S."/>
            <person name="Dai H."/>
            <person name="Hamel J.F."/>
            <person name="Liu C."/>
            <person name="Yu Y."/>
            <person name="Liu S."/>
            <person name="Lin W."/>
            <person name="Guo K."/>
            <person name="Jin S."/>
            <person name="Xu P."/>
            <person name="Storey K.B."/>
            <person name="Huan P."/>
            <person name="Zhang T."/>
            <person name="Zhou Y."/>
            <person name="Zhang J."/>
            <person name="Lin C."/>
            <person name="Li X."/>
            <person name="Xing L."/>
            <person name="Huo D."/>
            <person name="Sun M."/>
            <person name="Wang L."/>
            <person name="Mercier A."/>
            <person name="Li F."/>
            <person name="Yang H."/>
            <person name="Xiang J."/>
        </authorList>
    </citation>
    <scope>NUCLEOTIDE SEQUENCE [LARGE SCALE GENOMIC DNA]</scope>
    <source>
        <strain evidence="1">Shaxun</strain>
        <tissue evidence="1">Muscle</tissue>
    </source>
</reference>
<protein>
    <submittedName>
        <fullName evidence="1">Uncharacterized protein</fullName>
    </submittedName>
</protein>
<dbReference type="EMBL" id="MRZV01000218">
    <property type="protein sequence ID" value="PIK55352.1"/>
    <property type="molecule type" value="Genomic_DNA"/>
</dbReference>
<dbReference type="Proteomes" id="UP000230750">
    <property type="component" value="Unassembled WGS sequence"/>
</dbReference>
<evidence type="ECO:0000313" key="2">
    <source>
        <dbReference type="Proteomes" id="UP000230750"/>
    </source>
</evidence>
<dbReference type="AlphaFoldDB" id="A0A2G8L524"/>
<organism evidence="1 2">
    <name type="scientific">Stichopus japonicus</name>
    <name type="common">Sea cucumber</name>
    <dbReference type="NCBI Taxonomy" id="307972"/>
    <lineage>
        <taxon>Eukaryota</taxon>
        <taxon>Metazoa</taxon>
        <taxon>Echinodermata</taxon>
        <taxon>Eleutherozoa</taxon>
        <taxon>Echinozoa</taxon>
        <taxon>Holothuroidea</taxon>
        <taxon>Aspidochirotacea</taxon>
        <taxon>Aspidochirotida</taxon>
        <taxon>Stichopodidae</taxon>
        <taxon>Apostichopus</taxon>
    </lineage>
</organism>
<sequence>MFCYIHSFTDSIFWSGLSKVFLQCVATRDDLSHDNVGAHLISSNQVSTELSQWASSPSSLSTPVGLAEIIYEVPFSGSDVQLLNNSVVSCTVSSVPGFCDNIESFRLFDDLMVYIIPSENYLTRPDPGTQIVFLCWTIPKVTGSVTWTLSYEDGNDVDAVSMNVSMTTEGSKLTLDNFNISRVGTVYNVTVLCTVRYGGKRTTQTAKLIVTDHLTTTGLPSNQDTEAQRSTKQITYQSTFGVTKPGWKTTRDRYSARTTRYLNDNSRQTESGKSASCAVKPWRIVILFSYVLLLTLGGKEGALNDIYESGMWA</sequence>
<keyword evidence="2" id="KW-1185">Reference proteome</keyword>
<accession>A0A2G8L524</accession>
<comment type="caution">
    <text evidence="1">The sequence shown here is derived from an EMBL/GenBank/DDBJ whole genome shotgun (WGS) entry which is preliminary data.</text>
</comment>
<gene>
    <name evidence="1" type="ORF">BSL78_07722</name>
</gene>
<name>A0A2G8L524_STIJA</name>
<proteinExistence type="predicted"/>